<dbReference type="KEGG" id="cpeg:CPELA_08650"/>
<organism evidence="1 2">
    <name type="scientific">Corynebacterium pelargi</name>
    <dbReference type="NCBI Taxonomy" id="1471400"/>
    <lineage>
        <taxon>Bacteria</taxon>
        <taxon>Bacillati</taxon>
        <taxon>Actinomycetota</taxon>
        <taxon>Actinomycetes</taxon>
        <taxon>Mycobacteriales</taxon>
        <taxon>Corynebacteriaceae</taxon>
        <taxon>Corynebacterium</taxon>
    </lineage>
</organism>
<sequence length="69" mass="7101">MRQLIAVTAVTRMPAIEVINNVLVACSGSEMITFLVAKQTVASEAKKTAAIMGIPSPLPLPAAIGIPIA</sequence>
<gene>
    <name evidence="1" type="ORF">CPELA_08650</name>
</gene>
<dbReference type="Proteomes" id="UP000288929">
    <property type="component" value="Chromosome"/>
</dbReference>
<proteinExistence type="predicted"/>
<reference evidence="1 2" key="1">
    <citation type="submission" date="2019-01" db="EMBL/GenBank/DDBJ databases">
        <authorList>
            <person name="Ruckert C."/>
            <person name="Busche T."/>
            <person name="Kalinowski J."/>
        </authorList>
    </citation>
    <scope>NUCLEOTIDE SEQUENCE [LARGE SCALE GENOMIC DNA]</scope>
    <source>
        <strain evidence="1 2">136/3</strain>
    </source>
</reference>
<evidence type="ECO:0000313" key="1">
    <source>
        <dbReference type="EMBL" id="QAU52985.1"/>
    </source>
</evidence>
<keyword evidence="2" id="KW-1185">Reference proteome</keyword>
<dbReference type="EMBL" id="CP035299">
    <property type="protein sequence ID" value="QAU52985.1"/>
    <property type="molecule type" value="Genomic_DNA"/>
</dbReference>
<dbReference type="RefSeq" id="WP_128890360.1">
    <property type="nucleotide sequence ID" value="NZ_BMCX01000007.1"/>
</dbReference>
<dbReference type="AlphaFoldDB" id="A0A410WAK8"/>
<evidence type="ECO:0000313" key="2">
    <source>
        <dbReference type="Proteomes" id="UP000288929"/>
    </source>
</evidence>
<accession>A0A410WAK8</accession>
<protein>
    <submittedName>
        <fullName evidence="1">Uncharacterized protein</fullName>
    </submittedName>
</protein>
<name>A0A410WAK8_9CORY</name>